<sequence length="508" mass="53417">MTLKTAPSASGRTHRTTLALALCVAASLSAGAARAQTGAPANAPAVPSAPVAPAAPAAPVTPAQAQPQAPASQGQTFEEEIVPQRYANNPDVDGFINDMVARYDFDPGALHALFASASYSATAVKLVTPSTTPGIKNWRAYQARFLDTVRINAGVKFWRANQATLQRASDEFGVPPEVIVGIIGVETIYGRYMGNFRVLDALTTLAFDYPNTPNRADRMATFRKNLEDYLVWTRDAQIDPSSVLGSYTGAIGIPQFLPSSIVQYAVDYQGDHHIDLRNSTADAIGSVANYLKQNGWETGRPVVWRIASDAGSLGIAQAAADGKPEPRWPLDQLLRSGLALDQPDVDIAAEASTPVTVVDLPTPGRATEYMLGLKNFYVLTRYNRSFFYALSVYQLGQRVKAQMLATAPGVGISTTKSTTTAPMNAPANMPSNAPSNVPSGAPSSAPASNIPPAMPSSRAANGLNPGLSNGANTGVAAPSPASGYPRYNGNTTNPAAMPPAQLPAQPQP</sequence>
<feature type="compositionally biased region" description="Polar residues" evidence="2">
    <location>
        <begin position="412"/>
        <end position="422"/>
    </location>
</feature>
<feature type="region of interest" description="Disordered" evidence="2">
    <location>
        <begin position="39"/>
        <end position="77"/>
    </location>
</feature>
<feature type="active site" evidence="1">
    <location>
        <position position="186"/>
    </location>
</feature>
<evidence type="ECO:0000259" key="4">
    <source>
        <dbReference type="Pfam" id="PF13406"/>
    </source>
</evidence>
<gene>
    <name evidence="5" type="primary">mltB</name>
    <name evidence="5" type="ORF">FAZ98_09750</name>
</gene>
<dbReference type="PANTHER" id="PTHR30163:SF9">
    <property type="entry name" value="MEMBRANE-BOUND LYTIC MUREIN TRANSGLYCOSYLASE B"/>
    <property type="match status" value="1"/>
</dbReference>
<dbReference type="InterPro" id="IPR011757">
    <property type="entry name" value="Lytic_transglycosylase_MltB"/>
</dbReference>
<evidence type="ECO:0000256" key="3">
    <source>
        <dbReference type="SAM" id="SignalP"/>
    </source>
</evidence>
<dbReference type="GO" id="GO:0008933">
    <property type="term" value="F:peptidoglycan lytic transglycosylase activity"/>
    <property type="evidence" value="ECO:0007669"/>
    <property type="project" value="TreeGrafter"/>
</dbReference>
<keyword evidence="6" id="KW-1185">Reference proteome</keyword>
<dbReference type="Proteomes" id="UP000433577">
    <property type="component" value="Chromosome 1"/>
</dbReference>
<dbReference type="NCBIfam" id="TIGR02282">
    <property type="entry name" value="MltB"/>
    <property type="match status" value="1"/>
</dbReference>
<feature type="region of interest" description="Disordered" evidence="2">
    <location>
        <begin position="411"/>
        <end position="508"/>
    </location>
</feature>
<protein>
    <submittedName>
        <fullName evidence="5">Lytic murein transglycosylase B</fullName>
    </submittedName>
</protein>
<dbReference type="Pfam" id="PF13406">
    <property type="entry name" value="SLT_2"/>
    <property type="match status" value="1"/>
</dbReference>
<evidence type="ECO:0000313" key="5">
    <source>
        <dbReference type="EMBL" id="QGZ61990.1"/>
    </source>
</evidence>
<dbReference type="KEGG" id="pacs:FAZ98_09750"/>
<feature type="chain" id="PRO_5031185800" evidence="3">
    <location>
        <begin position="36"/>
        <end position="508"/>
    </location>
</feature>
<dbReference type="Gene3D" id="1.10.8.350">
    <property type="entry name" value="Bacterial muramidase"/>
    <property type="match status" value="1"/>
</dbReference>
<organism evidence="5 6">
    <name type="scientific">Paraburkholderia acidisoli</name>
    <dbReference type="NCBI Taxonomy" id="2571748"/>
    <lineage>
        <taxon>Bacteria</taxon>
        <taxon>Pseudomonadati</taxon>
        <taxon>Pseudomonadota</taxon>
        <taxon>Betaproteobacteria</taxon>
        <taxon>Burkholderiales</taxon>
        <taxon>Burkholderiaceae</taxon>
        <taxon>Paraburkholderia</taxon>
    </lineage>
</organism>
<feature type="domain" description="Transglycosylase SLT" evidence="4">
    <location>
        <begin position="89"/>
        <end position="397"/>
    </location>
</feature>
<reference evidence="5 6" key="1">
    <citation type="submission" date="2019-12" db="EMBL/GenBank/DDBJ databases">
        <title>Paraburkholderia acidiphila 7Q-K02 sp. nov and Paraburkholderia acidisoli DHF22 sp. nov., two strains isolated from forest soil.</title>
        <authorList>
            <person name="Gao Z."/>
            <person name="Qiu L."/>
        </authorList>
    </citation>
    <scope>NUCLEOTIDE SEQUENCE [LARGE SCALE GENOMIC DNA]</scope>
    <source>
        <strain evidence="5 6">DHF22</strain>
    </source>
</reference>
<dbReference type="CDD" id="cd13399">
    <property type="entry name" value="Slt35-like"/>
    <property type="match status" value="1"/>
</dbReference>
<name>A0A7Z2GIC3_9BURK</name>
<feature type="signal peptide" evidence="3">
    <location>
        <begin position="1"/>
        <end position="35"/>
    </location>
</feature>
<dbReference type="SUPFAM" id="SSF53955">
    <property type="entry name" value="Lysozyme-like"/>
    <property type="match status" value="1"/>
</dbReference>
<accession>A0A7Z2GIC3</accession>
<evidence type="ECO:0000256" key="2">
    <source>
        <dbReference type="SAM" id="MobiDB-lite"/>
    </source>
</evidence>
<proteinExistence type="predicted"/>
<dbReference type="InterPro" id="IPR043426">
    <property type="entry name" value="MltB-like"/>
</dbReference>
<dbReference type="RefSeq" id="WP_158951024.1">
    <property type="nucleotide sequence ID" value="NZ_CP046913.1"/>
</dbReference>
<evidence type="ECO:0000313" key="6">
    <source>
        <dbReference type="Proteomes" id="UP000433577"/>
    </source>
</evidence>
<feature type="compositionally biased region" description="Low complexity" evidence="2">
    <location>
        <begin position="430"/>
        <end position="457"/>
    </location>
</feature>
<dbReference type="PANTHER" id="PTHR30163">
    <property type="entry name" value="MEMBRANE-BOUND LYTIC MUREIN TRANSGLYCOSYLASE B"/>
    <property type="match status" value="1"/>
</dbReference>
<dbReference type="InterPro" id="IPR023346">
    <property type="entry name" value="Lysozyme-like_dom_sf"/>
</dbReference>
<evidence type="ECO:0000256" key="1">
    <source>
        <dbReference type="PIRSR" id="PIRSR611757-1"/>
    </source>
</evidence>
<dbReference type="OrthoDB" id="9772911at2"/>
<dbReference type="EMBL" id="CP046913">
    <property type="protein sequence ID" value="QGZ61990.1"/>
    <property type="molecule type" value="Genomic_DNA"/>
</dbReference>
<keyword evidence="3" id="KW-0732">Signal</keyword>
<dbReference type="GO" id="GO:0009253">
    <property type="term" value="P:peptidoglycan catabolic process"/>
    <property type="evidence" value="ECO:0007669"/>
    <property type="project" value="TreeGrafter"/>
</dbReference>
<dbReference type="Gene3D" id="1.10.530.10">
    <property type="match status" value="1"/>
</dbReference>
<dbReference type="AlphaFoldDB" id="A0A7Z2GIC3"/>
<dbReference type="InterPro" id="IPR031304">
    <property type="entry name" value="SLT_2"/>
</dbReference>
<feature type="compositionally biased region" description="Low complexity" evidence="2">
    <location>
        <begin position="39"/>
        <end position="71"/>
    </location>
</feature>
<feature type="compositionally biased region" description="Pro residues" evidence="2">
    <location>
        <begin position="496"/>
        <end position="508"/>
    </location>
</feature>